<dbReference type="Proteomes" id="UP000639419">
    <property type="component" value="Unassembled WGS sequence"/>
</dbReference>
<sequence length="106" mass="11147">MRRPLPLRLTAAAEADLAELWAHLASEASEAVATAFIQRIEAAFAPVCAFPLSGAARDTFAPGLRVVFHGDYALYYQPLADALVIVRVLHGARDAAALAARGGFAG</sequence>
<comment type="caution">
    <text evidence="3">The sequence shown here is derived from an EMBL/GenBank/DDBJ whole genome shotgun (WGS) entry which is preliminary data.</text>
</comment>
<organism evidence="3 4">
    <name type="scientific">Azospirillum formosense</name>
    <dbReference type="NCBI Taxonomy" id="861533"/>
    <lineage>
        <taxon>Bacteria</taxon>
        <taxon>Pseudomonadati</taxon>
        <taxon>Pseudomonadota</taxon>
        <taxon>Alphaproteobacteria</taxon>
        <taxon>Rhodospirillales</taxon>
        <taxon>Azospirillaceae</taxon>
        <taxon>Azospirillum</taxon>
    </lineage>
</organism>
<name>A0ABX2KWZ0_9PROT</name>
<comment type="similarity">
    <text evidence="1">Belongs to the RelE toxin family.</text>
</comment>
<reference evidence="3 4" key="1">
    <citation type="submission" date="2019-10" db="EMBL/GenBank/DDBJ databases">
        <title>Genome sequence of Azospirillum formosense CC-Nfb-7.</title>
        <authorList>
            <person name="Ambrosini A."/>
            <person name="Sant'Anna F.H."/>
            <person name="Cassan F.D."/>
            <person name="Souza E.M."/>
            <person name="Passaglia L.M.P."/>
        </authorList>
    </citation>
    <scope>NUCLEOTIDE SEQUENCE [LARGE SCALE GENOMIC DNA]</scope>
    <source>
        <strain evidence="3 4">CC-NFb-7</strain>
    </source>
</reference>
<proteinExistence type="inferred from homology"/>
<dbReference type="Pfam" id="PF05016">
    <property type="entry name" value="ParE_toxin"/>
    <property type="match status" value="1"/>
</dbReference>
<gene>
    <name evidence="3" type="ORF">GBZ26_05845</name>
</gene>
<keyword evidence="2" id="KW-1277">Toxin-antitoxin system</keyword>
<dbReference type="InterPro" id="IPR007712">
    <property type="entry name" value="RelE/ParE_toxin"/>
</dbReference>
<evidence type="ECO:0000313" key="3">
    <source>
        <dbReference type="EMBL" id="NUB18740.1"/>
    </source>
</evidence>
<dbReference type="EMBL" id="WHOR01000026">
    <property type="protein sequence ID" value="NUB18740.1"/>
    <property type="molecule type" value="Genomic_DNA"/>
</dbReference>
<dbReference type="InterPro" id="IPR051803">
    <property type="entry name" value="TA_system_RelE-like_toxin"/>
</dbReference>
<protein>
    <submittedName>
        <fullName evidence="3">Type II toxin-antitoxin system RelE/ParE family toxin</fullName>
    </submittedName>
</protein>
<evidence type="ECO:0000256" key="1">
    <source>
        <dbReference type="ARBA" id="ARBA00006226"/>
    </source>
</evidence>
<accession>A0ABX2KWZ0</accession>
<dbReference type="RefSeq" id="WP_174438045.1">
    <property type="nucleotide sequence ID" value="NZ_JABEXZ010000007.1"/>
</dbReference>
<dbReference type="InterPro" id="IPR035093">
    <property type="entry name" value="RelE/ParE_toxin_dom_sf"/>
</dbReference>
<evidence type="ECO:0000256" key="2">
    <source>
        <dbReference type="ARBA" id="ARBA00022649"/>
    </source>
</evidence>
<dbReference type="Gene3D" id="3.30.2310.20">
    <property type="entry name" value="RelE-like"/>
    <property type="match status" value="1"/>
</dbReference>
<dbReference type="PANTHER" id="PTHR33755">
    <property type="entry name" value="TOXIN PARE1-RELATED"/>
    <property type="match status" value="1"/>
</dbReference>
<evidence type="ECO:0000313" key="4">
    <source>
        <dbReference type="Proteomes" id="UP000639419"/>
    </source>
</evidence>
<keyword evidence="4" id="KW-1185">Reference proteome</keyword>